<dbReference type="EMBL" id="ML178823">
    <property type="protein sequence ID" value="TFL02063.1"/>
    <property type="molecule type" value="Genomic_DNA"/>
</dbReference>
<dbReference type="GO" id="GO:0005758">
    <property type="term" value="C:mitochondrial intermembrane space"/>
    <property type="evidence" value="ECO:0007669"/>
    <property type="project" value="UniProtKB-SubCell"/>
</dbReference>
<dbReference type="AlphaFoldDB" id="A0A5C3QJI8"/>
<reference evidence="6 7" key="1">
    <citation type="journal article" date="2019" name="Nat. Ecol. Evol.">
        <title>Megaphylogeny resolves global patterns of mushroom evolution.</title>
        <authorList>
            <person name="Varga T."/>
            <person name="Krizsan K."/>
            <person name="Foldi C."/>
            <person name="Dima B."/>
            <person name="Sanchez-Garcia M."/>
            <person name="Sanchez-Ramirez S."/>
            <person name="Szollosi G.J."/>
            <person name="Szarkandi J.G."/>
            <person name="Papp V."/>
            <person name="Albert L."/>
            <person name="Andreopoulos W."/>
            <person name="Angelini C."/>
            <person name="Antonin V."/>
            <person name="Barry K.W."/>
            <person name="Bougher N.L."/>
            <person name="Buchanan P."/>
            <person name="Buyck B."/>
            <person name="Bense V."/>
            <person name="Catcheside P."/>
            <person name="Chovatia M."/>
            <person name="Cooper J."/>
            <person name="Damon W."/>
            <person name="Desjardin D."/>
            <person name="Finy P."/>
            <person name="Geml J."/>
            <person name="Haridas S."/>
            <person name="Hughes K."/>
            <person name="Justo A."/>
            <person name="Karasinski D."/>
            <person name="Kautmanova I."/>
            <person name="Kiss B."/>
            <person name="Kocsube S."/>
            <person name="Kotiranta H."/>
            <person name="LaButti K.M."/>
            <person name="Lechner B.E."/>
            <person name="Liimatainen K."/>
            <person name="Lipzen A."/>
            <person name="Lukacs Z."/>
            <person name="Mihaltcheva S."/>
            <person name="Morgado L.N."/>
            <person name="Niskanen T."/>
            <person name="Noordeloos M.E."/>
            <person name="Ohm R.A."/>
            <person name="Ortiz-Santana B."/>
            <person name="Ovrebo C."/>
            <person name="Racz N."/>
            <person name="Riley R."/>
            <person name="Savchenko A."/>
            <person name="Shiryaev A."/>
            <person name="Soop K."/>
            <person name="Spirin V."/>
            <person name="Szebenyi C."/>
            <person name="Tomsovsky M."/>
            <person name="Tulloss R.E."/>
            <person name="Uehling J."/>
            <person name="Grigoriev I.V."/>
            <person name="Vagvolgyi C."/>
            <person name="Papp T."/>
            <person name="Martin F.M."/>
            <person name="Miettinen O."/>
            <person name="Hibbett D.S."/>
            <person name="Nagy L.G."/>
        </authorList>
    </citation>
    <scope>NUCLEOTIDE SEQUENCE [LARGE SCALE GENOMIC DNA]</scope>
    <source>
        <strain evidence="6 7">CBS 309.79</strain>
    </source>
</reference>
<organism evidence="6 7">
    <name type="scientific">Pterulicium gracile</name>
    <dbReference type="NCBI Taxonomy" id="1884261"/>
    <lineage>
        <taxon>Eukaryota</taxon>
        <taxon>Fungi</taxon>
        <taxon>Dikarya</taxon>
        <taxon>Basidiomycota</taxon>
        <taxon>Agaricomycotina</taxon>
        <taxon>Agaricomycetes</taxon>
        <taxon>Agaricomycetidae</taxon>
        <taxon>Agaricales</taxon>
        <taxon>Pleurotineae</taxon>
        <taxon>Pterulaceae</taxon>
        <taxon>Pterulicium</taxon>
    </lineage>
</organism>
<gene>
    <name evidence="6" type="ORF">BDV98DRAFT_566608</name>
</gene>
<feature type="region of interest" description="Disordered" evidence="5">
    <location>
        <begin position="1"/>
        <end position="25"/>
    </location>
</feature>
<protein>
    <recommendedName>
        <fullName evidence="8">Cysteine alpha-hairpin motif superfamily</fullName>
    </recommendedName>
</protein>
<dbReference type="PANTHER" id="PTHR46811">
    <property type="entry name" value="COILED-COIL-HELIX-COILED-COIL-HELIX DOMAIN-CONTAINING PROTEIN 7"/>
    <property type="match status" value="1"/>
</dbReference>
<proteinExistence type="predicted"/>
<keyword evidence="4" id="KW-1015">Disulfide bond</keyword>
<evidence type="ECO:0000313" key="7">
    <source>
        <dbReference type="Proteomes" id="UP000305067"/>
    </source>
</evidence>
<name>A0A5C3QJI8_9AGAR</name>
<comment type="subcellular location">
    <subcellularLocation>
        <location evidence="2">Mitochondrion intermembrane space</location>
    </subcellularLocation>
</comment>
<evidence type="ECO:0000256" key="3">
    <source>
        <dbReference type="ARBA" id="ARBA00023128"/>
    </source>
</evidence>
<dbReference type="GO" id="GO:0033108">
    <property type="term" value="P:mitochondrial respiratory chain complex assembly"/>
    <property type="evidence" value="ECO:0007669"/>
    <property type="project" value="TreeGrafter"/>
</dbReference>
<keyword evidence="3" id="KW-0496">Mitochondrion</keyword>
<comment type="function">
    <text evidence="1">Required for the assembly of cytochrome c oxidase.</text>
</comment>
<dbReference type="Gene3D" id="1.10.287.1130">
    <property type="entry name" value="CytochromE C oxidase copper chaperone"/>
    <property type="match status" value="1"/>
</dbReference>
<sequence>MPDSDSTTPLDSQKPEATIPKDYKKTFKNRQAKSQFVDPCQEASKASYDCMNRNNYNREACMEYFHAYRECKAIWFEQRKRDRARGVHVS</sequence>
<evidence type="ECO:0000256" key="1">
    <source>
        <dbReference type="ARBA" id="ARBA00003875"/>
    </source>
</evidence>
<dbReference type="PROSITE" id="PS51808">
    <property type="entry name" value="CHCH"/>
    <property type="match status" value="1"/>
</dbReference>
<dbReference type="InterPro" id="IPR009069">
    <property type="entry name" value="Cys_alpha_HP_mot_SF"/>
</dbReference>
<evidence type="ECO:0008006" key="8">
    <source>
        <dbReference type="Google" id="ProtNLM"/>
    </source>
</evidence>
<dbReference type="OrthoDB" id="9971592at2759"/>
<accession>A0A5C3QJI8</accession>
<dbReference type="SUPFAM" id="SSF47072">
    <property type="entry name" value="Cysteine alpha-hairpin motif"/>
    <property type="match status" value="1"/>
</dbReference>
<dbReference type="Proteomes" id="UP000305067">
    <property type="component" value="Unassembled WGS sequence"/>
</dbReference>
<dbReference type="STRING" id="1884261.A0A5C3QJI8"/>
<evidence type="ECO:0000256" key="2">
    <source>
        <dbReference type="ARBA" id="ARBA00004569"/>
    </source>
</evidence>
<dbReference type="InterPro" id="IPR051040">
    <property type="entry name" value="COX23"/>
</dbReference>
<feature type="compositionally biased region" description="Polar residues" evidence="5">
    <location>
        <begin position="1"/>
        <end position="11"/>
    </location>
</feature>
<evidence type="ECO:0000256" key="5">
    <source>
        <dbReference type="SAM" id="MobiDB-lite"/>
    </source>
</evidence>
<dbReference type="PANTHER" id="PTHR46811:SF1">
    <property type="entry name" value="COILED-COIL-HELIX-COILED-COIL-HELIX DOMAIN-CONTAINING PROTEIN 7"/>
    <property type="match status" value="1"/>
</dbReference>
<keyword evidence="7" id="KW-1185">Reference proteome</keyword>
<evidence type="ECO:0000256" key="4">
    <source>
        <dbReference type="ARBA" id="ARBA00023157"/>
    </source>
</evidence>
<evidence type="ECO:0000313" key="6">
    <source>
        <dbReference type="EMBL" id="TFL02063.1"/>
    </source>
</evidence>